<dbReference type="AlphaFoldDB" id="A0A485LHV9"/>
<protein>
    <submittedName>
        <fullName evidence="3">Aste57867_21569 protein</fullName>
    </submittedName>
</protein>
<evidence type="ECO:0000313" key="2">
    <source>
        <dbReference type="EMBL" id="KAF0686645.1"/>
    </source>
</evidence>
<evidence type="ECO:0000256" key="1">
    <source>
        <dbReference type="SAM" id="MobiDB-lite"/>
    </source>
</evidence>
<organism evidence="3 4">
    <name type="scientific">Aphanomyces stellatus</name>
    <dbReference type="NCBI Taxonomy" id="120398"/>
    <lineage>
        <taxon>Eukaryota</taxon>
        <taxon>Sar</taxon>
        <taxon>Stramenopiles</taxon>
        <taxon>Oomycota</taxon>
        <taxon>Saprolegniomycetes</taxon>
        <taxon>Saprolegniales</taxon>
        <taxon>Verrucalvaceae</taxon>
        <taxon>Aphanomyces</taxon>
    </lineage>
</organism>
<accession>A0A485LHV9</accession>
<feature type="compositionally biased region" description="Polar residues" evidence="1">
    <location>
        <begin position="267"/>
        <end position="276"/>
    </location>
</feature>
<dbReference type="OrthoDB" id="72396at2759"/>
<reference evidence="3 4" key="1">
    <citation type="submission" date="2019-03" db="EMBL/GenBank/DDBJ databases">
        <authorList>
            <person name="Gaulin E."/>
            <person name="Dumas B."/>
        </authorList>
    </citation>
    <scope>NUCLEOTIDE SEQUENCE [LARGE SCALE GENOMIC DNA]</scope>
    <source>
        <strain evidence="3">CBS 568.67</strain>
    </source>
</reference>
<gene>
    <name evidence="3" type="primary">Aste57867_21569</name>
    <name evidence="2" type="ORF">As57867_021500</name>
    <name evidence="3" type="ORF">ASTE57867_21569</name>
</gene>
<dbReference type="EMBL" id="VJMH01006980">
    <property type="protein sequence ID" value="KAF0686645.1"/>
    <property type="molecule type" value="Genomic_DNA"/>
</dbReference>
<dbReference type="Proteomes" id="UP000332933">
    <property type="component" value="Unassembled WGS sequence"/>
</dbReference>
<keyword evidence="4" id="KW-1185">Reference proteome</keyword>
<sequence length="419" mass="45438">MTSFLKWPKKQTSVLSNQDEDLLEHHIEGSKDANVLDPQPGTPPAGRTKRSNSLYAMFHSSKNTAAADPTQGDDAPTPHRHSLVEQLKPSMTNQDDLETPSLLKPAKGDTNNNNSDKKAKNLFGDTNKWIQTTKRRLSNAVIPKRQSPNAAIDTERYVGEKVHTAAGAGVVTEVKPDGSAVVRLVSTEYVNCSMVIVEKDGEIESLPALPQDTVITPQGVGTVVTYNPKTREYTVETMEDTTFTFEVDQIHPMSANETTATDESEGDTSSNQTPVPSLRSSFLKKMALATPKFPQMLKSRSFGNPTAPKYHAGQAVMTQFGDGVVVEIQPPSSPNARPIVVVQLSFGGQAFLQLDAIKQGLKASVGDAVLTRFGHGHVAAIAQENVFVVNVDGEEMYVHATEVTKLGNKSGGLFHMFKK</sequence>
<proteinExistence type="predicted"/>
<feature type="region of interest" description="Disordered" evidence="1">
    <location>
        <begin position="26"/>
        <end position="50"/>
    </location>
</feature>
<evidence type="ECO:0000313" key="4">
    <source>
        <dbReference type="Proteomes" id="UP000332933"/>
    </source>
</evidence>
<feature type="region of interest" description="Disordered" evidence="1">
    <location>
        <begin position="251"/>
        <end position="276"/>
    </location>
</feature>
<reference evidence="2" key="2">
    <citation type="submission" date="2019-06" db="EMBL/GenBank/DDBJ databases">
        <title>Genomics analysis of Aphanomyces spp. identifies a new class of oomycete effector associated with host adaptation.</title>
        <authorList>
            <person name="Gaulin E."/>
        </authorList>
    </citation>
    <scope>NUCLEOTIDE SEQUENCE</scope>
    <source>
        <strain evidence="2">CBS 578.67</strain>
    </source>
</reference>
<evidence type="ECO:0000313" key="3">
    <source>
        <dbReference type="EMBL" id="VFT98239.1"/>
    </source>
</evidence>
<dbReference type="EMBL" id="CAADRA010007006">
    <property type="protein sequence ID" value="VFT98239.1"/>
    <property type="molecule type" value="Genomic_DNA"/>
</dbReference>
<feature type="region of interest" description="Disordered" evidence="1">
    <location>
        <begin position="88"/>
        <end position="121"/>
    </location>
</feature>
<name>A0A485LHV9_9STRA</name>